<keyword evidence="4" id="KW-1185">Reference proteome</keyword>
<reference evidence="3 4" key="1">
    <citation type="submission" date="2014-08" db="EMBL/GenBank/DDBJ databases">
        <authorList>
            <person name="Wibberg D."/>
        </authorList>
    </citation>
    <scope>NUCLEOTIDE SEQUENCE [LARGE SCALE GENOMIC DNA]</scope>
    <source>
        <strain evidence="4">ING2-E5B</strain>
    </source>
</reference>
<feature type="transmembrane region" description="Helical" evidence="1">
    <location>
        <begin position="112"/>
        <end position="131"/>
    </location>
</feature>
<feature type="transmembrane region" description="Helical" evidence="1">
    <location>
        <begin position="31"/>
        <end position="52"/>
    </location>
</feature>
<evidence type="ECO:0000313" key="3">
    <source>
        <dbReference type="EMBL" id="CEA14947.1"/>
    </source>
</evidence>
<feature type="transmembrane region" description="Helical" evidence="1">
    <location>
        <begin position="72"/>
        <end position="92"/>
    </location>
</feature>
<dbReference type="SUPFAM" id="SSF56300">
    <property type="entry name" value="Metallo-dependent phosphatases"/>
    <property type="match status" value="1"/>
</dbReference>
<dbReference type="PANTHER" id="PTHR31302:SF0">
    <property type="entry name" value="TRANSMEMBRANE PROTEIN WITH METALLOPHOSPHOESTERASE DOMAIN"/>
    <property type="match status" value="1"/>
</dbReference>
<proteinExistence type="predicted"/>
<dbReference type="Pfam" id="PF00149">
    <property type="entry name" value="Metallophos"/>
    <property type="match status" value="1"/>
</dbReference>
<dbReference type="AlphaFoldDB" id="A0A098BXQ9"/>
<dbReference type="KEGG" id="pbt:ING2E5B_0178"/>
<dbReference type="HOGENOM" id="CLU_025443_0_0_10"/>
<keyword evidence="1" id="KW-1133">Transmembrane helix</keyword>
<evidence type="ECO:0000259" key="2">
    <source>
        <dbReference type="Pfam" id="PF00149"/>
    </source>
</evidence>
<sequence length="377" mass="43444">MRALINAYIIHVTLGVLVFLKGWHTFDKKKWARIILIILFGLEFLIYTYGFFFYRTLPDNVVQLIRVMGTSWMLFLFYTGGLWFITDLIYIFVRRLLKKPWYLNRQSRKFRIISFTIPILFVTGVMINGHYKFNNPVVQELRLNIEKPVEEFDSVRIAVIGDMHLGWMINRKHAKRYVDLIMSQKPDLILFVGDIIDSHIEPILDQDIKDELVRLSAPLGIYSCTGNHEYRYDAEEKIQLLNESGIVMLRDSVVLIDSAIYVVGRDDKVILDRKSTEEIISENHVDMSKPVIILNHTPDNLSEESEAGADLALYGHTHHGQAFPGNIATEIVFEVAHGYKKKENTHVYVTSGIGLVGPQFRIGTVSEIAIITILFRN</sequence>
<dbReference type="Gene3D" id="3.60.21.10">
    <property type="match status" value="1"/>
</dbReference>
<dbReference type="GO" id="GO:0016787">
    <property type="term" value="F:hydrolase activity"/>
    <property type="evidence" value="ECO:0007669"/>
    <property type="project" value="InterPro"/>
</dbReference>
<dbReference type="STRING" id="1562970.ING2E5B_0178"/>
<name>A0A098BXQ9_9BACT</name>
<accession>A0A098BXQ9</accession>
<feature type="domain" description="Calcineurin-like phosphoesterase" evidence="2">
    <location>
        <begin position="156"/>
        <end position="319"/>
    </location>
</feature>
<evidence type="ECO:0000256" key="1">
    <source>
        <dbReference type="SAM" id="Phobius"/>
    </source>
</evidence>
<organism evidence="3 4">
    <name type="scientific">Fermentimonas caenicola</name>
    <dbReference type="NCBI Taxonomy" id="1562970"/>
    <lineage>
        <taxon>Bacteria</taxon>
        <taxon>Pseudomonadati</taxon>
        <taxon>Bacteroidota</taxon>
        <taxon>Bacteroidia</taxon>
        <taxon>Bacteroidales</taxon>
        <taxon>Dysgonomonadaceae</taxon>
        <taxon>Fermentimonas</taxon>
    </lineage>
</organism>
<protein>
    <submittedName>
        <fullName evidence="3">Metallophosphatase domain</fullName>
    </submittedName>
</protein>
<dbReference type="Proteomes" id="UP000032417">
    <property type="component" value="Chromosome 1"/>
</dbReference>
<keyword evidence="1" id="KW-0812">Transmembrane</keyword>
<dbReference type="InterPro" id="IPR004843">
    <property type="entry name" value="Calcineurin-like_PHP"/>
</dbReference>
<dbReference type="EMBL" id="LN515532">
    <property type="protein sequence ID" value="CEA14947.1"/>
    <property type="molecule type" value="Genomic_DNA"/>
</dbReference>
<dbReference type="InterPro" id="IPR051158">
    <property type="entry name" value="Metallophosphoesterase_sf"/>
</dbReference>
<gene>
    <name evidence="3" type="ORF">ING2E5B_0178</name>
</gene>
<dbReference type="PANTHER" id="PTHR31302">
    <property type="entry name" value="TRANSMEMBRANE PROTEIN WITH METALLOPHOSPHOESTERASE DOMAIN-RELATED"/>
    <property type="match status" value="1"/>
</dbReference>
<dbReference type="OrthoDB" id="9780884at2"/>
<feature type="transmembrane region" description="Helical" evidence="1">
    <location>
        <begin position="6"/>
        <end position="24"/>
    </location>
</feature>
<dbReference type="InterPro" id="IPR029052">
    <property type="entry name" value="Metallo-depent_PP-like"/>
</dbReference>
<evidence type="ECO:0000313" key="4">
    <source>
        <dbReference type="Proteomes" id="UP000032417"/>
    </source>
</evidence>
<keyword evidence="1" id="KW-0472">Membrane</keyword>